<sequence>MTTDPIKKALQEREKLKKIERSEVLRGKTRAERMERLKRSFASSFEFVAETSLWIGLKRYFRFFLADFWIVNYSFIIFILLFSLPTFYVLCLVPDFFESPTVKTLALIPPVILCIEWFRKLLFERALKNLTISVNGYREILEHPESGFYKWFVLELNVASDRNQEAISALLESFTIRAKKLFYMHDWDIKEPRTFWKHSANVASGSANSRVVLLLLRDLLVKLDRLHRFEPSIRSVNIKILSGPIEVEARVNQSNSD</sequence>
<evidence type="ECO:0000256" key="1">
    <source>
        <dbReference type="SAM" id="Phobius"/>
    </source>
</evidence>
<dbReference type="EMBL" id="QHCR01000003">
    <property type="protein sequence ID" value="RHX80801.1"/>
    <property type="molecule type" value="Genomic_DNA"/>
</dbReference>
<protein>
    <submittedName>
        <fullName evidence="2">Uncharacterized protein</fullName>
    </submittedName>
</protein>
<reference evidence="2 3" key="2">
    <citation type="journal article" date="2020" name="Int. J. Syst. Evol. Microbiol.">
        <title>Leptospira yasudae sp. nov. and Leptospira stimsonii sp. nov., two new species of the pathogenic group isolated from environmental sources.</title>
        <authorList>
            <person name="Casanovas-Massana A."/>
            <person name="Hamond C."/>
            <person name="Santos L.A."/>
            <person name="de Oliveira D."/>
            <person name="Hacker K.P."/>
            <person name="Balassiano I."/>
            <person name="Costa F."/>
            <person name="Medeiros M.A."/>
            <person name="Reis M.G."/>
            <person name="Ko A.I."/>
            <person name="Wunder E.A."/>
        </authorList>
    </citation>
    <scope>NUCLEOTIDE SEQUENCE [LARGE SCALE GENOMIC DNA]</scope>
    <source>
        <strain evidence="2 3">B21</strain>
    </source>
</reference>
<keyword evidence="1" id="KW-0812">Transmembrane</keyword>
<gene>
    <name evidence="2" type="ORF">DLM77_07945</name>
</gene>
<organism evidence="2 3">
    <name type="scientific">Leptospira yasudae</name>
    <dbReference type="NCBI Taxonomy" id="2202201"/>
    <lineage>
        <taxon>Bacteria</taxon>
        <taxon>Pseudomonadati</taxon>
        <taxon>Spirochaetota</taxon>
        <taxon>Spirochaetia</taxon>
        <taxon>Leptospirales</taxon>
        <taxon>Leptospiraceae</taxon>
        <taxon>Leptospira</taxon>
    </lineage>
</organism>
<dbReference type="RefSeq" id="WP_118955507.1">
    <property type="nucleotide sequence ID" value="NZ_QHCR01000003.1"/>
</dbReference>
<evidence type="ECO:0000313" key="3">
    <source>
        <dbReference type="Proteomes" id="UP000285569"/>
    </source>
</evidence>
<keyword evidence="1" id="KW-0472">Membrane</keyword>
<keyword evidence="3" id="KW-1185">Reference proteome</keyword>
<proteinExistence type="predicted"/>
<accession>A0ABX9M568</accession>
<comment type="caution">
    <text evidence="2">The sequence shown here is derived from an EMBL/GenBank/DDBJ whole genome shotgun (WGS) entry which is preliminary data.</text>
</comment>
<feature type="transmembrane region" description="Helical" evidence="1">
    <location>
        <begin position="68"/>
        <end position="90"/>
    </location>
</feature>
<keyword evidence="1" id="KW-1133">Transmembrane helix</keyword>
<dbReference type="Proteomes" id="UP000285569">
    <property type="component" value="Unassembled WGS sequence"/>
</dbReference>
<reference evidence="3" key="1">
    <citation type="submission" date="2018-05" db="EMBL/GenBank/DDBJ databases">
        <title>Leptospira yasudae sp. nov. and Leptospira stimsonii sp. nov., two pathogenic species of the genus Leptospira isolated from environmental sources.</title>
        <authorList>
            <person name="Casanovas-Massana A."/>
            <person name="Hamond C."/>
            <person name="Santos L.A."/>
            <person name="Hacker K.P."/>
            <person name="Balassiano I."/>
            <person name="Medeiros M.A."/>
            <person name="Reis M.G."/>
            <person name="Ko A.I."/>
            <person name="Wunder E.A."/>
        </authorList>
    </citation>
    <scope>NUCLEOTIDE SEQUENCE [LARGE SCALE GENOMIC DNA]</scope>
    <source>
        <strain evidence="3">B21</strain>
    </source>
</reference>
<name>A0ABX9M568_9LEPT</name>
<evidence type="ECO:0000313" key="2">
    <source>
        <dbReference type="EMBL" id="RHX80801.1"/>
    </source>
</evidence>